<dbReference type="GO" id="GO:0016491">
    <property type="term" value="F:oxidoreductase activity"/>
    <property type="evidence" value="ECO:0007669"/>
    <property type="project" value="UniProtKB-KW"/>
</dbReference>
<proteinExistence type="inferred from homology"/>
<evidence type="ECO:0000256" key="2">
    <source>
        <dbReference type="ARBA" id="ARBA00023002"/>
    </source>
</evidence>
<dbReference type="PANTHER" id="PTHR24321">
    <property type="entry name" value="DEHYDROGENASES, SHORT CHAIN"/>
    <property type="match status" value="1"/>
</dbReference>
<reference evidence="4 5" key="1">
    <citation type="journal article" date="2020" name="ISME J.">
        <title>Uncovering the hidden diversity of litter-decomposition mechanisms in mushroom-forming fungi.</title>
        <authorList>
            <person name="Floudas D."/>
            <person name="Bentzer J."/>
            <person name="Ahren D."/>
            <person name="Johansson T."/>
            <person name="Persson P."/>
            <person name="Tunlid A."/>
        </authorList>
    </citation>
    <scope>NUCLEOTIDE SEQUENCE [LARGE SCALE GENOMIC DNA]</scope>
    <source>
        <strain evidence="4 5">CBS 406.79</strain>
    </source>
</reference>
<evidence type="ECO:0000313" key="4">
    <source>
        <dbReference type="EMBL" id="KAF5342856.1"/>
    </source>
</evidence>
<protein>
    <submittedName>
        <fullName evidence="4">Uncharacterized protein</fullName>
    </submittedName>
</protein>
<dbReference type="Gene3D" id="3.40.50.720">
    <property type="entry name" value="NAD(P)-binding Rossmann-like Domain"/>
    <property type="match status" value="1"/>
</dbReference>
<dbReference type="OrthoDB" id="498125at2759"/>
<dbReference type="Pfam" id="PF00106">
    <property type="entry name" value="adh_short"/>
    <property type="match status" value="1"/>
</dbReference>
<gene>
    <name evidence="4" type="ORF">D9757_014330</name>
</gene>
<dbReference type="PRINTS" id="PR00081">
    <property type="entry name" value="GDHRDH"/>
</dbReference>
<keyword evidence="2" id="KW-0560">Oxidoreductase</keyword>
<evidence type="ECO:0000256" key="3">
    <source>
        <dbReference type="RuleBase" id="RU000363"/>
    </source>
</evidence>
<dbReference type="InterPro" id="IPR002347">
    <property type="entry name" value="SDR_fam"/>
</dbReference>
<dbReference type="PANTHER" id="PTHR24321:SF8">
    <property type="entry name" value="ESTRADIOL 17-BETA-DEHYDROGENASE 8-RELATED"/>
    <property type="match status" value="1"/>
</dbReference>
<dbReference type="PRINTS" id="PR00080">
    <property type="entry name" value="SDRFAMILY"/>
</dbReference>
<accession>A0A8H5CL00</accession>
<dbReference type="InterPro" id="IPR036291">
    <property type="entry name" value="NAD(P)-bd_dom_sf"/>
</dbReference>
<organism evidence="4 5">
    <name type="scientific">Collybiopsis confluens</name>
    <dbReference type="NCBI Taxonomy" id="2823264"/>
    <lineage>
        <taxon>Eukaryota</taxon>
        <taxon>Fungi</taxon>
        <taxon>Dikarya</taxon>
        <taxon>Basidiomycota</taxon>
        <taxon>Agaricomycotina</taxon>
        <taxon>Agaricomycetes</taxon>
        <taxon>Agaricomycetidae</taxon>
        <taxon>Agaricales</taxon>
        <taxon>Marasmiineae</taxon>
        <taxon>Omphalotaceae</taxon>
        <taxon>Collybiopsis</taxon>
    </lineage>
</organism>
<dbReference type="EMBL" id="JAACJN010000486">
    <property type="protein sequence ID" value="KAF5342856.1"/>
    <property type="molecule type" value="Genomic_DNA"/>
</dbReference>
<dbReference type="FunFam" id="3.40.50.720:FF:000084">
    <property type="entry name" value="Short-chain dehydrogenase reductase"/>
    <property type="match status" value="1"/>
</dbReference>
<dbReference type="AlphaFoldDB" id="A0A8H5CL00"/>
<evidence type="ECO:0000313" key="5">
    <source>
        <dbReference type="Proteomes" id="UP000518752"/>
    </source>
</evidence>
<comment type="similarity">
    <text evidence="1 3">Belongs to the short-chain dehydrogenases/reductases (SDR) family.</text>
</comment>
<keyword evidence="5" id="KW-1185">Reference proteome</keyword>
<comment type="caution">
    <text evidence="4">The sequence shown here is derived from an EMBL/GenBank/DDBJ whole genome shotgun (WGS) entry which is preliminary data.</text>
</comment>
<dbReference type="Proteomes" id="UP000518752">
    <property type="component" value="Unassembled WGS sequence"/>
</dbReference>
<dbReference type="SUPFAM" id="SSF51735">
    <property type="entry name" value="NAD(P)-binding Rossmann-fold domains"/>
    <property type="match status" value="1"/>
</dbReference>
<dbReference type="Pfam" id="PF13561">
    <property type="entry name" value="adh_short_C2"/>
    <property type="match status" value="1"/>
</dbReference>
<sequence>MISLSWASKKRCTSYFVPTSTITLTVSFKLRHSKLFQMGSVRFLGAALVTGASQGIGKAIAIRLASDGYRVALNDISRKREQLEAVAKDLNQRHGAYTSVVIPADVTREEEVEEMVSYSSKELDGLDVMVANAGIIGPTKPITELSMEEWEQVQQVNLRGVFMCYKWAAKHMIAQGRRGRIIGASSMGGKQGAPNLSSYIAAKFGVRGLTQAAGKDFNKDQASRYDLSVALELGIYGITVNAYAPAQSILADPSSAKQVLATLPSFAKVGQPEDVASIVSYLASKEAHHITGQTISVNAGMYFD</sequence>
<name>A0A8H5CL00_9AGAR</name>
<evidence type="ECO:0000256" key="1">
    <source>
        <dbReference type="ARBA" id="ARBA00006484"/>
    </source>
</evidence>